<keyword evidence="2" id="KW-1185">Reference proteome</keyword>
<evidence type="ECO:0000313" key="1">
    <source>
        <dbReference type="EMBL" id="GBM83644.1"/>
    </source>
</evidence>
<feature type="non-terminal residue" evidence="1">
    <location>
        <position position="1"/>
    </location>
</feature>
<dbReference type="AlphaFoldDB" id="A0A4Y2J143"/>
<dbReference type="EMBL" id="BGPR01188252">
    <property type="protein sequence ID" value="GBM83644.1"/>
    <property type="molecule type" value="Genomic_DNA"/>
</dbReference>
<gene>
    <name evidence="1" type="ORF">AVEN_30901_1</name>
</gene>
<evidence type="ECO:0000313" key="2">
    <source>
        <dbReference type="Proteomes" id="UP000499080"/>
    </source>
</evidence>
<comment type="caution">
    <text evidence="1">The sequence shown here is derived from an EMBL/GenBank/DDBJ whole genome shotgun (WGS) entry which is preliminary data.</text>
</comment>
<accession>A0A4Y2J143</accession>
<protein>
    <submittedName>
        <fullName evidence="1">Uncharacterized protein</fullName>
    </submittedName>
</protein>
<proteinExistence type="predicted"/>
<name>A0A4Y2J143_ARAVE</name>
<reference evidence="1 2" key="1">
    <citation type="journal article" date="2019" name="Sci. Rep.">
        <title>Orb-weaving spider Araneus ventricosus genome elucidates the spidroin gene catalogue.</title>
        <authorList>
            <person name="Kono N."/>
            <person name="Nakamura H."/>
            <person name="Ohtoshi R."/>
            <person name="Moran D.A.P."/>
            <person name="Shinohara A."/>
            <person name="Yoshida Y."/>
            <person name="Fujiwara M."/>
            <person name="Mori M."/>
            <person name="Tomita M."/>
            <person name="Arakawa K."/>
        </authorList>
    </citation>
    <scope>NUCLEOTIDE SEQUENCE [LARGE SCALE GENOMIC DNA]</scope>
</reference>
<dbReference type="Proteomes" id="UP000499080">
    <property type="component" value="Unassembled WGS sequence"/>
</dbReference>
<sequence length="64" mass="7054">ENHPMTLTSERLWTVADETAGVADTEKHFGKRSESLVKTLGGSYDIPNRQLCLKLCSCGVSSER</sequence>
<organism evidence="1 2">
    <name type="scientific">Araneus ventricosus</name>
    <name type="common">Orbweaver spider</name>
    <name type="synonym">Epeira ventricosa</name>
    <dbReference type="NCBI Taxonomy" id="182803"/>
    <lineage>
        <taxon>Eukaryota</taxon>
        <taxon>Metazoa</taxon>
        <taxon>Ecdysozoa</taxon>
        <taxon>Arthropoda</taxon>
        <taxon>Chelicerata</taxon>
        <taxon>Arachnida</taxon>
        <taxon>Araneae</taxon>
        <taxon>Araneomorphae</taxon>
        <taxon>Entelegynae</taxon>
        <taxon>Araneoidea</taxon>
        <taxon>Araneidae</taxon>
        <taxon>Araneus</taxon>
    </lineage>
</organism>